<keyword evidence="3" id="KW-1185">Reference proteome</keyword>
<evidence type="ECO:0000313" key="3">
    <source>
        <dbReference type="Proteomes" id="UP001157126"/>
    </source>
</evidence>
<dbReference type="Gene3D" id="3.30.420.180">
    <property type="entry name" value="CobE/GbiG C-terminal domain"/>
    <property type="match status" value="1"/>
</dbReference>
<protein>
    <recommendedName>
        <fullName evidence="1">CobE/GbiG C-terminal domain-containing protein</fullName>
    </recommendedName>
</protein>
<dbReference type="SUPFAM" id="SSF159664">
    <property type="entry name" value="CobE/GbiG C-terminal domain-like"/>
    <property type="match status" value="1"/>
</dbReference>
<accession>A0ABQ6IPM5</accession>
<sequence length="79" mass="7898">MGVPLRTHPAEVLRALEVPSAGLSPDAAEAVGTPSVAEAAVLAEGAELVVPKHVRPGSTVAIGRVTATDGDRPAPGARR</sequence>
<dbReference type="InterPro" id="IPR036518">
    <property type="entry name" value="CobE/GbiG_C_sf"/>
</dbReference>
<organism evidence="2 3">
    <name type="scientific">Mobilicoccus caccae</name>
    <dbReference type="NCBI Taxonomy" id="1859295"/>
    <lineage>
        <taxon>Bacteria</taxon>
        <taxon>Bacillati</taxon>
        <taxon>Actinomycetota</taxon>
        <taxon>Actinomycetes</taxon>
        <taxon>Micrococcales</taxon>
        <taxon>Dermatophilaceae</taxon>
        <taxon>Mobilicoccus</taxon>
    </lineage>
</organism>
<dbReference type="Proteomes" id="UP001157126">
    <property type="component" value="Unassembled WGS sequence"/>
</dbReference>
<comment type="caution">
    <text evidence="2">The sequence shown here is derived from an EMBL/GenBank/DDBJ whole genome shotgun (WGS) entry which is preliminary data.</text>
</comment>
<proteinExistence type="predicted"/>
<gene>
    <name evidence="2" type="ORF">GCM10025883_19120</name>
</gene>
<feature type="domain" description="CobE/GbiG C-terminal" evidence="1">
    <location>
        <begin position="1"/>
        <end position="62"/>
    </location>
</feature>
<name>A0ABQ6IPM5_9MICO</name>
<evidence type="ECO:0000313" key="2">
    <source>
        <dbReference type="EMBL" id="GMA39867.1"/>
    </source>
</evidence>
<dbReference type="Pfam" id="PF01890">
    <property type="entry name" value="CbiG_C"/>
    <property type="match status" value="1"/>
</dbReference>
<dbReference type="EMBL" id="BSUO01000001">
    <property type="protein sequence ID" value="GMA39867.1"/>
    <property type="molecule type" value="Genomic_DNA"/>
</dbReference>
<dbReference type="InterPro" id="IPR002750">
    <property type="entry name" value="CobE/GbiG_C"/>
</dbReference>
<evidence type="ECO:0000259" key="1">
    <source>
        <dbReference type="Pfam" id="PF01890"/>
    </source>
</evidence>
<reference evidence="3" key="1">
    <citation type="journal article" date="2019" name="Int. J. Syst. Evol. Microbiol.">
        <title>The Global Catalogue of Microorganisms (GCM) 10K type strain sequencing project: providing services to taxonomists for standard genome sequencing and annotation.</title>
        <authorList>
            <consortium name="The Broad Institute Genomics Platform"/>
            <consortium name="The Broad Institute Genome Sequencing Center for Infectious Disease"/>
            <person name="Wu L."/>
            <person name="Ma J."/>
        </authorList>
    </citation>
    <scope>NUCLEOTIDE SEQUENCE [LARGE SCALE GENOMIC DNA]</scope>
    <source>
        <strain evidence="3">NBRC 113072</strain>
    </source>
</reference>